<dbReference type="GO" id="GO:0005576">
    <property type="term" value="C:extracellular region"/>
    <property type="evidence" value="ECO:0007669"/>
    <property type="project" value="TreeGrafter"/>
</dbReference>
<feature type="signal peptide" evidence="2">
    <location>
        <begin position="1"/>
        <end position="31"/>
    </location>
</feature>
<evidence type="ECO:0000259" key="4">
    <source>
        <dbReference type="PROSITE" id="PS51272"/>
    </source>
</evidence>
<dbReference type="NCBIfam" id="TIGR02148">
    <property type="entry name" value="Fibro_Slime"/>
    <property type="match status" value="1"/>
</dbReference>
<protein>
    <submittedName>
        <fullName evidence="6">Fibro-slime domain-containing protein</fullName>
    </submittedName>
</protein>
<evidence type="ECO:0000259" key="5">
    <source>
        <dbReference type="PROSITE" id="PS51820"/>
    </source>
</evidence>
<feature type="domain" description="SLH" evidence="4">
    <location>
        <begin position="946"/>
        <end position="1004"/>
    </location>
</feature>
<name>A0A7G5C012_9BACL</name>
<feature type="chain" id="PRO_5028956968" evidence="2">
    <location>
        <begin position="32"/>
        <end position="1065"/>
    </location>
</feature>
<gene>
    <name evidence="6" type="ORF">FPL14_16060</name>
</gene>
<feature type="domain" description="SLH" evidence="4">
    <location>
        <begin position="1006"/>
        <end position="1065"/>
    </location>
</feature>
<dbReference type="EMBL" id="CP041969">
    <property type="protein sequence ID" value="QMV42546.1"/>
    <property type="molecule type" value="Genomic_DNA"/>
</dbReference>
<dbReference type="InterPro" id="IPR008964">
    <property type="entry name" value="Invasin/intimin_cell_adhesion"/>
</dbReference>
<feature type="domain" description="SLH" evidence="4">
    <location>
        <begin position="882"/>
        <end position="945"/>
    </location>
</feature>
<dbReference type="Gene3D" id="2.60.40.10">
    <property type="entry name" value="Immunoglobulins"/>
    <property type="match status" value="1"/>
</dbReference>
<evidence type="ECO:0000256" key="2">
    <source>
        <dbReference type="SAM" id="SignalP"/>
    </source>
</evidence>
<dbReference type="PROSITE" id="PS51272">
    <property type="entry name" value="SLH"/>
    <property type="match status" value="3"/>
</dbReference>
<evidence type="ECO:0000313" key="7">
    <source>
        <dbReference type="Proteomes" id="UP000515679"/>
    </source>
</evidence>
<dbReference type="RefSeq" id="WP_182298618.1">
    <property type="nucleotide sequence ID" value="NZ_CP041969.1"/>
</dbReference>
<evidence type="ECO:0000259" key="3">
    <source>
        <dbReference type="PROSITE" id="PS50835"/>
    </source>
</evidence>
<dbReference type="Proteomes" id="UP000515679">
    <property type="component" value="Chromosome"/>
</dbReference>
<evidence type="ECO:0000313" key="6">
    <source>
        <dbReference type="EMBL" id="QMV42546.1"/>
    </source>
</evidence>
<dbReference type="InterPro" id="IPR051154">
    <property type="entry name" value="Prespore-cell_inducing_factor"/>
</dbReference>
<keyword evidence="7" id="KW-1185">Reference proteome</keyword>
<evidence type="ECO:0000256" key="1">
    <source>
        <dbReference type="SAM" id="MobiDB-lite"/>
    </source>
</evidence>
<dbReference type="InterPro" id="IPR011874">
    <property type="entry name" value="Fibro_Slime"/>
</dbReference>
<dbReference type="Pfam" id="PF00395">
    <property type="entry name" value="SLH"/>
    <property type="match status" value="3"/>
</dbReference>
<dbReference type="Gene3D" id="2.60.40.1080">
    <property type="match status" value="1"/>
</dbReference>
<dbReference type="InterPro" id="IPR007110">
    <property type="entry name" value="Ig-like_dom"/>
</dbReference>
<dbReference type="PROSITE" id="PS51820">
    <property type="entry name" value="PA14"/>
    <property type="match status" value="1"/>
</dbReference>
<dbReference type="SUPFAM" id="SSF49373">
    <property type="entry name" value="Invasin/intimin cell-adhesion fragments"/>
    <property type="match status" value="1"/>
</dbReference>
<dbReference type="KEGG" id="cchl:FPL14_16060"/>
<dbReference type="PANTHER" id="PTHR31137">
    <property type="entry name" value="PROTEIN PSIB-RELATED-RELATED"/>
    <property type="match status" value="1"/>
</dbReference>
<dbReference type="InterPro" id="IPR001119">
    <property type="entry name" value="SLH_dom"/>
</dbReference>
<feature type="domain" description="Ig-like" evidence="3">
    <location>
        <begin position="246"/>
        <end position="370"/>
    </location>
</feature>
<feature type="domain" description="PA14" evidence="5">
    <location>
        <begin position="85"/>
        <end position="247"/>
    </location>
</feature>
<proteinExistence type="predicted"/>
<dbReference type="AlphaFoldDB" id="A0A7G5C012"/>
<dbReference type="InterPro" id="IPR013783">
    <property type="entry name" value="Ig-like_fold"/>
</dbReference>
<dbReference type="InterPro" id="IPR003343">
    <property type="entry name" value="Big_2"/>
</dbReference>
<sequence>MYRYRPLSAGLALAVLLLCINSLFLPAVTQAASDNQLIIVVRDFSVVPPNKHPDFETYNGQYPGIVMPTLGADKKPVFSGSSPVVTNASSFNSWYNDDPLNQKTTVTLDLNYNSVLGEYQYSNSSFFPIDNQLWGNEGNAHNYHFTTEAHSKFVYRPGDTLTLNIDDDAWVFINNKLALDLGGVHGVMNGTVNLDAQAAALGLIPGEIYDFDLFQAERHTTQSNFNIRTSIQFFDALPDTALTATPDMTTISANATFSFLGTGSSFECSVDAAVYGACTSPVSYNSLSDGTHTFAVRSILYNGLPDPTPASYTWIVDTTAPDTTIVSNPSSMTASSSAAFGFGSNEVGVSYECSLDGAAYSACNTPETFTGISDGSHTLSVRARDSAGNVDPTPATFAWTIDSTAPDTTIVSNPSSMTASSSAAFGFGSNEVGVSYECSLDGAAYSACNNPETFTGISDGSHTLSVRARDSVGNVDPTPATFAWTIDSASPDTTIVTGPGSSTNNVNATFSFTSNESGVTYECALDGSAYSPCSSPLTLNNLAVGDHVLLVKAIDALGNADATPASYDWKITSVTVGLQFSNAVYSVVKGNTQSTKLTAANSDLTTLDVTEKAAYSIADPSIATIDAKGVFTGLNVGETVLTATYGGLTANTTLKINSGQSGSPGSGSGGSSSPAQQPETFNFDVLSSDGSTVRVSITLEDVKKGIIMLKTDKPDLKVIQAVSVLDRIRSINQNAILTFQSSVGSITLPISELNWSPLSDRQGMDRSKVQVTLAIATTCKANVDKLEEALKKKQARLLVAPVEFHVRIDDGSGKSAELDTFEHYVTRTMDMGTQTVPPTASGIWWNPNTGEYRYIPSRFVKKDGHTAAELKRQGLSSYAVIDRQVEFADLSKHWSKESAEQLASKGIVEGRGNGNFDPDGAITRAEVSALLVRALGLTESIGDSPFSDITTEWYSTPVSTAYRAGLIKGDANGLFRPNDDVTREELTVMLYRAAQYTGSKIGSGTAAATANMDSVSPWANDAVRFALQHGILTGDKSGALKPGEKATRAETAQMLLRMLTTVEFV</sequence>
<dbReference type="InterPro" id="IPR037524">
    <property type="entry name" value="PA14/GLEYA"/>
</dbReference>
<reference evidence="6 7" key="1">
    <citation type="submission" date="2019-07" db="EMBL/GenBank/DDBJ databases">
        <authorList>
            <person name="Kim J.K."/>
            <person name="Cheong H.-M."/>
            <person name="Choi Y."/>
            <person name="Hwang K.J."/>
            <person name="Lee S."/>
            <person name="Choi C."/>
        </authorList>
    </citation>
    <scope>NUCLEOTIDE SEQUENCE [LARGE SCALE GENOMIC DNA]</scope>
    <source>
        <strain evidence="6 7">KS 22</strain>
    </source>
</reference>
<feature type="domain" description="Ig-like" evidence="3">
    <location>
        <begin position="406"/>
        <end position="538"/>
    </location>
</feature>
<accession>A0A7G5C012</accession>
<organism evidence="6 7">
    <name type="scientific">Cohnella cholangitidis</name>
    <dbReference type="NCBI Taxonomy" id="2598458"/>
    <lineage>
        <taxon>Bacteria</taxon>
        <taxon>Bacillati</taxon>
        <taxon>Bacillota</taxon>
        <taxon>Bacilli</taxon>
        <taxon>Bacillales</taxon>
        <taxon>Paenibacillaceae</taxon>
        <taxon>Cohnella</taxon>
    </lineage>
</organism>
<dbReference type="SMART" id="SM00635">
    <property type="entry name" value="BID_2"/>
    <property type="match status" value="1"/>
</dbReference>
<feature type="region of interest" description="Disordered" evidence="1">
    <location>
        <begin position="656"/>
        <end position="681"/>
    </location>
</feature>
<keyword evidence="2" id="KW-0732">Signal</keyword>
<dbReference type="PROSITE" id="PS50835">
    <property type="entry name" value="IG_LIKE"/>
    <property type="match status" value="2"/>
</dbReference>